<dbReference type="Pfam" id="PF00611">
    <property type="entry name" value="FCH"/>
    <property type="match status" value="1"/>
</dbReference>
<evidence type="ECO:0000313" key="17">
    <source>
        <dbReference type="EMBL" id="KAK8743188.1"/>
    </source>
</evidence>
<evidence type="ECO:0008006" key="19">
    <source>
        <dbReference type="Google" id="ProtNLM"/>
    </source>
</evidence>
<dbReference type="InterPro" id="IPR001060">
    <property type="entry name" value="FCH_dom"/>
</dbReference>
<feature type="domain" description="F-BAR" evidence="16">
    <location>
        <begin position="11"/>
        <end position="281"/>
    </location>
</feature>
<dbReference type="Gene3D" id="2.30.30.40">
    <property type="entry name" value="SH3 Domains"/>
    <property type="match status" value="1"/>
</dbReference>
<dbReference type="EMBL" id="JARKIK010000026">
    <property type="protein sequence ID" value="KAK8743188.1"/>
    <property type="molecule type" value="Genomic_DNA"/>
</dbReference>
<dbReference type="PROSITE" id="PS50002">
    <property type="entry name" value="SH3"/>
    <property type="match status" value="1"/>
</dbReference>
<dbReference type="InterPro" id="IPR001452">
    <property type="entry name" value="SH3_domain"/>
</dbReference>
<dbReference type="InterPro" id="IPR036028">
    <property type="entry name" value="SH3-like_dom_sf"/>
</dbReference>
<gene>
    <name evidence="17" type="ORF">OTU49_001586</name>
</gene>
<comment type="caution">
    <text evidence="17">The sequence shown here is derived from an EMBL/GenBank/DDBJ whole genome shotgun (WGS) entry which is preliminary data.</text>
</comment>
<dbReference type="Pfam" id="PF00018">
    <property type="entry name" value="SH3_1"/>
    <property type="match status" value="1"/>
</dbReference>
<dbReference type="GO" id="GO:0097320">
    <property type="term" value="P:plasma membrane tubulation"/>
    <property type="evidence" value="ECO:0007669"/>
    <property type="project" value="TreeGrafter"/>
</dbReference>
<evidence type="ECO:0000256" key="4">
    <source>
        <dbReference type="ARBA" id="ARBA00022443"/>
    </source>
</evidence>
<keyword evidence="5" id="KW-1003">Cell membrane</keyword>
<evidence type="ECO:0000256" key="14">
    <source>
        <dbReference type="SAM" id="MobiDB-lite"/>
    </source>
</evidence>
<dbReference type="GO" id="GO:0005768">
    <property type="term" value="C:endosome"/>
    <property type="evidence" value="ECO:0007669"/>
    <property type="project" value="TreeGrafter"/>
</dbReference>
<feature type="compositionally biased region" description="Basic and acidic residues" evidence="14">
    <location>
        <begin position="185"/>
        <end position="199"/>
    </location>
</feature>
<dbReference type="SMART" id="SM00055">
    <property type="entry name" value="FCH"/>
    <property type="match status" value="1"/>
</dbReference>
<dbReference type="FunFam" id="2.30.30.40:FF:000014">
    <property type="entry name" value="Kinase C and casein kinase substrate in neurons protein"/>
    <property type="match status" value="1"/>
</dbReference>
<evidence type="ECO:0000256" key="6">
    <source>
        <dbReference type="ARBA" id="ARBA00022490"/>
    </source>
</evidence>
<keyword evidence="18" id="KW-1185">Reference proteome</keyword>
<dbReference type="PRINTS" id="PR00452">
    <property type="entry name" value="SH3DOMAIN"/>
</dbReference>
<evidence type="ECO:0000256" key="11">
    <source>
        <dbReference type="ARBA" id="ARBA00064966"/>
    </source>
</evidence>
<sequence length="453" mass="52244">MSHHSDENAIYTSTDSFWEVGNYKRTTKRIEDGNRLCDDLMKLVSERAEIEKMYAKSLKEWAKKWNNIIEKGPEYGTTEAAWKGVLMEAEQRCDLHMRVKENLINEVHSNVKQWQRDNYHKSMMGQLKEKKDIEDMFKKAQKPWSKLFEKVNKSRADYHNACKSERSAQNQERNAGGDSSLSPDQVKKLQDRVSKAKEEVSRGREKYDVCLNEISEYNPKYIEEMTHVFEKAQEAESKRLIFFKDMLFATHKCLNISNDPSLPRIYEEFNHTVANADYEKDLKWWSNNHGVNMPMNWPSFEEYTPDLHRISKKAPKGAVSGGGDVTLTSVKGPSNHTSATSKSENNRHSAISDPQESQDASNPFDEEEDPHSQNNGVSGDDDEWDYSDRMVDPNKPGVPVRALYDYEGVEADELSFKVGEVFEKLEDEDEQGWCTGRKDGRIGLYPANYVEFA</sequence>
<dbReference type="GO" id="GO:0030100">
    <property type="term" value="P:regulation of endocytosis"/>
    <property type="evidence" value="ECO:0007669"/>
    <property type="project" value="TreeGrafter"/>
</dbReference>
<dbReference type="InterPro" id="IPR031160">
    <property type="entry name" value="F_BAR_dom"/>
</dbReference>
<evidence type="ECO:0000256" key="9">
    <source>
        <dbReference type="ARBA" id="ARBA00023136"/>
    </source>
</evidence>
<reference evidence="17 18" key="1">
    <citation type="journal article" date="2024" name="BMC Genomics">
        <title>Genome assembly of redclaw crayfish (Cherax quadricarinatus) provides insights into its immune adaptation and hypoxia tolerance.</title>
        <authorList>
            <person name="Liu Z."/>
            <person name="Zheng J."/>
            <person name="Li H."/>
            <person name="Fang K."/>
            <person name="Wang S."/>
            <person name="He J."/>
            <person name="Zhou D."/>
            <person name="Weng S."/>
            <person name="Chi M."/>
            <person name="Gu Z."/>
            <person name="He J."/>
            <person name="Li F."/>
            <person name="Wang M."/>
        </authorList>
    </citation>
    <scope>NUCLEOTIDE SEQUENCE [LARGE SCALE GENOMIC DNA]</scope>
    <source>
        <strain evidence="17">ZL_2023a</strain>
    </source>
</reference>
<dbReference type="CDD" id="cd11843">
    <property type="entry name" value="SH3_PACSIN"/>
    <property type="match status" value="1"/>
</dbReference>
<dbReference type="SUPFAM" id="SSF50044">
    <property type="entry name" value="SH3-domain"/>
    <property type="match status" value="1"/>
</dbReference>
<dbReference type="PANTHER" id="PTHR23065:SF11">
    <property type="entry name" value="SYNDAPIN, ISOFORM C"/>
    <property type="match status" value="1"/>
</dbReference>
<evidence type="ECO:0000256" key="2">
    <source>
        <dbReference type="ARBA" id="ARBA00004236"/>
    </source>
</evidence>
<dbReference type="Proteomes" id="UP001445076">
    <property type="component" value="Unassembled WGS sequence"/>
</dbReference>
<evidence type="ECO:0000313" key="18">
    <source>
        <dbReference type="Proteomes" id="UP001445076"/>
    </source>
</evidence>
<dbReference type="PROSITE" id="PS51741">
    <property type="entry name" value="F_BAR"/>
    <property type="match status" value="1"/>
</dbReference>
<dbReference type="GO" id="GO:0005886">
    <property type="term" value="C:plasma membrane"/>
    <property type="evidence" value="ECO:0007669"/>
    <property type="project" value="UniProtKB-SubCell"/>
</dbReference>
<feature type="compositionally biased region" description="Polar residues" evidence="14">
    <location>
        <begin position="167"/>
        <end position="183"/>
    </location>
</feature>
<protein>
    <recommendedName>
        <fullName evidence="19">Protein kinase C and casein kinase substrate in neurons protein 2</fullName>
    </recommendedName>
</protein>
<dbReference type="SMART" id="SM00326">
    <property type="entry name" value="SH3"/>
    <property type="match status" value="1"/>
</dbReference>
<evidence type="ECO:0000256" key="10">
    <source>
        <dbReference type="ARBA" id="ARBA00055545"/>
    </source>
</evidence>
<evidence type="ECO:0000256" key="12">
    <source>
        <dbReference type="PROSITE-ProRule" id="PRU00192"/>
    </source>
</evidence>
<dbReference type="AlphaFoldDB" id="A0AAW0XF84"/>
<accession>A0AAW0XF84</accession>
<proteinExistence type="predicted"/>
<comment type="subunit">
    <text evidence="11">Homodimer. May form heterooligomers with other PACSINs. Interacts (via SH3 domain) with DNM1, SYNJ1 and WASL. Interacts with TRPV4.</text>
</comment>
<dbReference type="InterPro" id="IPR027267">
    <property type="entry name" value="AH/BAR_dom_sf"/>
</dbReference>
<evidence type="ECO:0000259" key="15">
    <source>
        <dbReference type="PROSITE" id="PS50002"/>
    </source>
</evidence>
<dbReference type="PANTHER" id="PTHR23065">
    <property type="entry name" value="PROLINE-SERINE-THREONINE PHOSPHATASE INTERACTING PROTEIN 1"/>
    <property type="match status" value="1"/>
</dbReference>
<keyword evidence="9" id="KW-0472">Membrane</keyword>
<dbReference type="SUPFAM" id="SSF103657">
    <property type="entry name" value="BAR/IMD domain-like"/>
    <property type="match status" value="1"/>
</dbReference>
<name>A0AAW0XF84_CHEQU</name>
<comment type="subcellular location">
    <subcellularLocation>
        <location evidence="2">Cell membrane</location>
    </subcellularLocation>
    <subcellularLocation>
        <location evidence="3">Cytoplasm</location>
    </subcellularLocation>
    <subcellularLocation>
        <location evidence="1">Endomembrane system</location>
        <topology evidence="1">Peripheral membrane protein</topology>
    </subcellularLocation>
</comment>
<evidence type="ECO:0000256" key="13">
    <source>
        <dbReference type="PROSITE-ProRule" id="PRU01077"/>
    </source>
</evidence>
<evidence type="ECO:0000256" key="5">
    <source>
        <dbReference type="ARBA" id="ARBA00022475"/>
    </source>
</evidence>
<keyword evidence="4 12" id="KW-0728">SH3 domain</keyword>
<dbReference type="CDD" id="cd07655">
    <property type="entry name" value="F-BAR_PACSIN"/>
    <property type="match status" value="1"/>
</dbReference>
<keyword evidence="8 13" id="KW-0175">Coiled coil</keyword>
<evidence type="ECO:0000259" key="16">
    <source>
        <dbReference type="PROSITE" id="PS51741"/>
    </source>
</evidence>
<dbReference type="FunFam" id="1.20.1270.60:FF:000009">
    <property type="entry name" value="Protein kinase C and casein kinase substrate in neurons 2"/>
    <property type="match status" value="1"/>
</dbReference>
<keyword evidence="7" id="KW-0597">Phosphoprotein</keyword>
<evidence type="ECO:0000256" key="3">
    <source>
        <dbReference type="ARBA" id="ARBA00004496"/>
    </source>
</evidence>
<comment type="function">
    <text evidence="10">Plays a role in endocytosis and regulates internalization of plasma membrane proteins. Overexpression impairs internalization of SLC2A1/GLUT1 and TRPV4 and increases the levels of SLC2A1/GLUT1 and TRPV4 at the cell membrane. Inhibits the TRPV4 calcium channel activity.</text>
</comment>
<evidence type="ECO:0000256" key="7">
    <source>
        <dbReference type="ARBA" id="ARBA00022553"/>
    </source>
</evidence>
<dbReference type="Gene3D" id="1.20.1270.60">
    <property type="entry name" value="Arfaptin homology (AH) domain/BAR domain"/>
    <property type="match status" value="1"/>
</dbReference>
<dbReference type="GO" id="GO:0007010">
    <property type="term" value="P:cytoskeleton organization"/>
    <property type="evidence" value="ECO:0007669"/>
    <property type="project" value="TreeGrafter"/>
</dbReference>
<evidence type="ECO:0000256" key="1">
    <source>
        <dbReference type="ARBA" id="ARBA00004184"/>
    </source>
</evidence>
<feature type="compositionally biased region" description="Polar residues" evidence="14">
    <location>
        <begin position="326"/>
        <end position="361"/>
    </location>
</feature>
<dbReference type="GO" id="GO:0005543">
    <property type="term" value="F:phospholipid binding"/>
    <property type="evidence" value="ECO:0007669"/>
    <property type="project" value="TreeGrafter"/>
</dbReference>
<evidence type="ECO:0000256" key="8">
    <source>
        <dbReference type="ARBA" id="ARBA00023054"/>
    </source>
</evidence>
<organism evidence="17 18">
    <name type="scientific">Cherax quadricarinatus</name>
    <name type="common">Australian red claw crayfish</name>
    <dbReference type="NCBI Taxonomy" id="27406"/>
    <lineage>
        <taxon>Eukaryota</taxon>
        <taxon>Metazoa</taxon>
        <taxon>Ecdysozoa</taxon>
        <taxon>Arthropoda</taxon>
        <taxon>Crustacea</taxon>
        <taxon>Multicrustacea</taxon>
        <taxon>Malacostraca</taxon>
        <taxon>Eumalacostraca</taxon>
        <taxon>Eucarida</taxon>
        <taxon>Decapoda</taxon>
        <taxon>Pleocyemata</taxon>
        <taxon>Astacidea</taxon>
        <taxon>Parastacoidea</taxon>
        <taxon>Parastacidae</taxon>
        <taxon>Cherax</taxon>
    </lineage>
</organism>
<keyword evidence="6" id="KW-0963">Cytoplasm</keyword>
<feature type="domain" description="SH3" evidence="15">
    <location>
        <begin position="395"/>
        <end position="453"/>
    </location>
</feature>
<feature type="region of interest" description="Disordered" evidence="14">
    <location>
        <begin position="163"/>
        <end position="199"/>
    </location>
</feature>
<feature type="region of interest" description="Disordered" evidence="14">
    <location>
        <begin position="313"/>
        <end position="398"/>
    </location>
</feature>